<dbReference type="PANTHER" id="PTHR43581:SF3">
    <property type="entry name" value="AAA+ ATPASE DOMAIN-CONTAINING PROTEIN"/>
    <property type="match status" value="1"/>
</dbReference>
<evidence type="ECO:0000259" key="2">
    <source>
        <dbReference type="Pfam" id="PF13175"/>
    </source>
</evidence>
<dbReference type="AlphaFoldDB" id="A0A833PIC7"/>
<keyword evidence="1" id="KW-0175">Coiled coil</keyword>
<organism evidence="4 5">
    <name type="scientific">Acinetobacter bereziniae</name>
    <name type="common">Acinetobacter genomosp. 10</name>
    <dbReference type="NCBI Taxonomy" id="106648"/>
    <lineage>
        <taxon>Bacteria</taxon>
        <taxon>Pseudomonadati</taxon>
        <taxon>Pseudomonadota</taxon>
        <taxon>Gammaproteobacteria</taxon>
        <taxon>Moraxellales</taxon>
        <taxon>Moraxellaceae</taxon>
        <taxon>Acinetobacter</taxon>
    </lineage>
</organism>
<dbReference type="InterPro" id="IPR051396">
    <property type="entry name" value="Bact_Antivir_Def_Nuclease"/>
</dbReference>
<name>A0A833PIC7_ACIBZ</name>
<dbReference type="SUPFAM" id="SSF52540">
    <property type="entry name" value="P-loop containing nucleoside triphosphate hydrolases"/>
    <property type="match status" value="1"/>
</dbReference>
<dbReference type="Gene3D" id="3.40.50.300">
    <property type="entry name" value="P-loop containing nucleotide triphosphate hydrolases"/>
    <property type="match status" value="2"/>
</dbReference>
<feature type="coiled-coil region" evidence="1">
    <location>
        <begin position="223"/>
        <end position="250"/>
    </location>
</feature>
<accession>A0A833PIC7</accession>
<feature type="domain" description="OLD protein-like TOPRIM" evidence="3">
    <location>
        <begin position="457"/>
        <end position="523"/>
    </location>
</feature>
<feature type="domain" description="Endonuclease GajA/Old nuclease/RecF-like AAA" evidence="2">
    <location>
        <begin position="3"/>
        <end position="409"/>
    </location>
</feature>
<proteinExistence type="predicted"/>
<dbReference type="InterPro" id="IPR034139">
    <property type="entry name" value="TOPRIM_OLD"/>
</dbReference>
<evidence type="ECO:0000256" key="1">
    <source>
        <dbReference type="SAM" id="Coils"/>
    </source>
</evidence>
<protein>
    <submittedName>
        <fullName evidence="4">DNA replication and repair protein RecF</fullName>
    </submittedName>
</protein>
<dbReference type="Proteomes" id="UP000490535">
    <property type="component" value="Unassembled WGS sequence"/>
</dbReference>
<dbReference type="InterPro" id="IPR041685">
    <property type="entry name" value="AAA_GajA/Old/RecF-like"/>
</dbReference>
<dbReference type="PANTHER" id="PTHR43581">
    <property type="entry name" value="ATP/GTP PHOSPHATASE"/>
    <property type="match status" value="1"/>
</dbReference>
<dbReference type="EMBL" id="WNDP01000024">
    <property type="protein sequence ID" value="KAF1026374.1"/>
    <property type="molecule type" value="Genomic_DNA"/>
</dbReference>
<comment type="caution">
    <text evidence="4">The sequence shown here is derived from an EMBL/GenBank/DDBJ whole genome shotgun (WGS) entry which is preliminary data.</text>
</comment>
<dbReference type="Pfam" id="PF13175">
    <property type="entry name" value="AAA_15"/>
    <property type="match status" value="1"/>
</dbReference>
<dbReference type="InterPro" id="IPR027417">
    <property type="entry name" value="P-loop_NTPase"/>
</dbReference>
<reference evidence="5" key="1">
    <citation type="journal article" date="2020" name="MBio">
        <title>Horizontal gene transfer to a defensive symbiont with a reduced genome amongst a multipartite beetle microbiome.</title>
        <authorList>
            <person name="Waterworth S.C."/>
            <person name="Florez L.V."/>
            <person name="Rees E.R."/>
            <person name="Hertweck C."/>
            <person name="Kaltenpoth M."/>
            <person name="Kwan J.C."/>
        </authorList>
    </citation>
    <scope>NUCLEOTIDE SEQUENCE [LARGE SCALE GENOMIC DNA]</scope>
</reference>
<gene>
    <name evidence="4" type="primary">recF_1</name>
    <name evidence="4" type="ORF">GAK29_01315</name>
</gene>
<dbReference type="Pfam" id="PF20469">
    <property type="entry name" value="OLD-like_TOPRIM"/>
    <property type="match status" value="1"/>
</dbReference>
<evidence type="ECO:0000313" key="5">
    <source>
        <dbReference type="Proteomes" id="UP000490535"/>
    </source>
</evidence>
<evidence type="ECO:0000259" key="3">
    <source>
        <dbReference type="Pfam" id="PF20469"/>
    </source>
</evidence>
<sequence length="651" mass="75093">MIKLTNIEILKYKSFTTPQSVHIEDDITVLVGMNESGKTSILECLAKTNYFDDDEKFKFNETLDYPRKELKSINKSDEKPKAIVCTYYLSDELIELIENRLGKGAWQGGREITLTSSYGDVSTVISGVSINFESFLKHLNLSNIDNNLKAELKLALYEDQFDEILKKFPEDSERLEPLRHYFFKSSTWVNFVERYAYSILIKRHLPKFIYYDEYYQLPSRIVLENFLDEKAELSEDLKTAKALLDLAEISVTELINADDFEDFIAELEATEALISDTLFQYWSANQNLNIEFKIDKKTSTVKRRVNTDYGNATTVDTNIVEHVLDIRVKNSKTRVSLPLQNRSKGFNWFFSFLVWFNKIQADSNSKYILLLDEPSLNLHATAQADLLRFLESLVDKYQVIYTTHSPFMVETTKLNRVRTVFSDSDSSIVSDSIQQKDPNTLFPLQAALGYDVAQNLFISKKNLLVEGVSDLLYLTTISEYLNAKNRTGLNEDITIVPTGGLDKVASFISLLRGSKLSIFCLLDSFTDQKSQARFDSLTIQKIISDKNIKFFHDYLDNRKKADIEDIFTVDEYLQLFNISLSSTYTEIKVEELSTEIEDILSRINKIIKKSRFNHYLPAKEFASNKDFVNNLSETTLSRFETIFKEVNKNLK</sequence>
<dbReference type="CDD" id="cd00267">
    <property type="entry name" value="ABC_ATPase"/>
    <property type="match status" value="1"/>
</dbReference>
<evidence type="ECO:0000313" key="4">
    <source>
        <dbReference type="EMBL" id="KAF1026374.1"/>
    </source>
</evidence>